<keyword evidence="3" id="KW-1133">Transmembrane helix</keyword>
<dbReference type="GO" id="GO:0005576">
    <property type="term" value="C:extracellular region"/>
    <property type="evidence" value="ECO:0007669"/>
    <property type="project" value="UniProtKB-SubCell"/>
</dbReference>
<evidence type="ECO:0000313" key="5">
    <source>
        <dbReference type="EMBL" id="CAD7240758.1"/>
    </source>
</evidence>
<evidence type="ECO:0000313" key="6">
    <source>
        <dbReference type="Proteomes" id="UP000677054"/>
    </source>
</evidence>
<comment type="subcellular location">
    <subcellularLocation>
        <location evidence="1">Secreted</location>
    </subcellularLocation>
</comment>
<dbReference type="AlphaFoldDB" id="A0A7R8WYV5"/>
<dbReference type="OrthoDB" id="6358171at2759"/>
<gene>
    <name evidence="5" type="ORF">DSTB1V02_LOCUS765</name>
</gene>
<reference evidence="5" key="1">
    <citation type="submission" date="2020-11" db="EMBL/GenBank/DDBJ databases">
        <authorList>
            <person name="Tran Van P."/>
        </authorList>
    </citation>
    <scope>NUCLEOTIDE SEQUENCE</scope>
</reference>
<dbReference type="Pfam" id="PF15430">
    <property type="entry name" value="SVWC"/>
    <property type="match status" value="1"/>
</dbReference>
<proteinExistence type="predicted"/>
<accession>A0A7R8WYV5</accession>
<evidence type="ECO:0000256" key="3">
    <source>
        <dbReference type="SAM" id="Phobius"/>
    </source>
</evidence>
<keyword evidence="2" id="KW-0964">Secreted</keyword>
<dbReference type="EMBL" id="CAJPEV010000060">
    <property type="protein sequence ID" value="CAG0879815.1"/>
    <property type="molecule type" value="Genomic_DNA"/>
</dbReference>
<dbReference type="EMBL" id="LR899577">
    <property type="protein sequence ID" value="CAD7240758.1"/>
    <property type="molecule type" value="Genomic_DNA"/>
</dbReference>
<organism evidence="5">
    <name type="scientific">Darwinula stevensoni</name>
    <dbReference type="NCBI Taxonomy" id="69355"/>
    <lineage>
        <taxon>Eukaryota</taxon>
        <taxon>Metazoa</taxon>
        <taxon>Ecdysozoa</taxon>
        <taxon>Arthropoda</taxon>
        <taxon>Crustacea</taxon>
        <taxon>Oligostraca</taxon>
        <taxon>Ostracoda</taxon>
        <taxon>Podocopa</taxon>
        <taxon>Podocopida</taxon>
        <taxon>Darwinulocopina</taxon>
        <taxon>Darwinuloidea</taxon>
        <taxon>Darwinulidae</taxon>
        <taxon>Darwinula</taxon>
    </lineage>
</organism>
<evidence type="ECO:0000256" key="1">
    <source>
        <dbReference type="ARBA" id="ARBA00004613"/>
    </source>
</evidence>
<evidence type="ECO:0000259" key="4">
    <source>
        <dbReference type="SMART" id="SM01318"/>
    </source>
</evidence>
<feature type="transmembrane region" description="Helical" evidence="3">
    <location>
        <begin position="55"/>
        <end position="76"/>
    </location>
</feature>
<keyword evidence="3" id="KW-0472">Membrane</keyword>
<dbReference type="SMART" id="SM01318">
    <property type="entry name" value="SVWC"/>
    <property type="match status" value="1"/>
</dbReference>
<keyword evidence="3" id="KW-0812">Transmembrane</keyword>
<name>A0A7R8WYV5_9CRUS</name>
<evidence type="ECO:0000256" key="2">
    <source>
        <dbReference type="ARBA" id="ARBA00022525"/>
    </source>
</evidence>
<dbReference type="Proteomes" id="UP000677054">
    <property type="component" value="Unassembled WGS sequence"/>
</dbReference>
<feature type="domain" description="Single" evidence="4">
    <location>
        <begin position="89"/>
        <end position="164"/>
    </location>
</feature>
<protein>
    <recommendedName>
        <fullName evidence="4">Single domain-containing protein</fullName>
    </recommendedName>
</protein>
<dbReference type="InterPro" id="IPR029277">
    <property type="entry name" value="SVWC_dom"/>
</dbReference>
<sequence length="165" mass="18346">MVALATPFIYLHFHSTDSKHPFCICSSGIPGGIFAGDIMPGQQEKEKFLKSVRMMFRLPLLLSALTLYSAFGWVAFEMQPQHPDYGGKCYLKNYRKALSFQESWKPSDECMEIRCSGPTTMPDGKAAFSLEYVGCGAVSAMSPCYVTSENPRLSYPECCPQIVCP</sequence>
<keyword evidence="6" id="KW-1185">Reference proteome</keyword>